<gene>
    <name evidence="1" type="ORF">RHMOL_Rhmol10G0066400</name>
</gene>
<dbReference type="Proteomes" id="UP001062846">
    <property type="component" value="Chromosome 10"/>
</dbReference>
<evidence type="ECO:0000313" key="2">
    <source>
        <dbReference type="Proteomes" id="UP001062846"/>
    </source>
</evidence>
<name>A0ACC0M0R7_RHOML</name>
<reference evidence="1" key="1">
    <citation type="submission" date="2022-02" db="EMBL/GenBank/DDBJ databases">
        <title>Plant Genome Project.</title>
        <authorList>
            <person name="Zhang R.-G."/>
        </authorList>
    </citation>
    <scope>NUCLEOTIDE SEQUENCE</scope>
    <source>
        <strain evidence="1">AT1</strain>
    </source>
</reference>
<comment type="caution">
    <text evidence="1">The sequence shown here is derived from an EMBL/GenBank/DDBJ whole genome shotgun (WGS) entry which is preliminary data.</text>
</comment>
<dbReference type="EMBL" id="CM046397">
    <property type="protein sequence ID" value="KAI8534147.1"/>
    <property type="molecule type" value="Genomic_DNA"/>
</dbReference>
<evidence type="ECO:0000313" key="1">
    <source>
        <dbReference type="EMBL" id="KAI8534147.1"/>
    </source>
</evidence>
<organism evidence="1 2">
    <name type="scientific">Rhododendron molle</name>
    <name type="common">Chinese azalea</name>
    <name type="synonym">Azalea mollis</name>
    <dbReference type="NCBI Taxonomy" id="49168"/>
    <lineage>
        <taxon>Eukaryota</taxon>
        <taxon>Viridiplantae</taxon>
        <taxon>Streptophyta</taxon>
        <taxon>Embryophyta</taxon>
        <taxon>Tracheophyta</taxon>
        <taxon>Spermatophyta</taxon>
        <taxon>Magnoliopsida</taxon>
        <taxon>eudicotyledons</taxon>
        <taxon>Gunneridae</taxon>
        <taxon>Pentapetalae</taxon>
        <taxon>asterids</taxon>
        <taxon>Ericales</taxon>
        <taxon>Ericaceae</taxon>
        <taxon>Ericoideae</taxon>
        <taxon>Rhodoreae</taxon>
        <taxon>Rhododendron</taxon>
    </lineage>
</organism>
<accession>A0ACC0M0R7</accession>
<proteinExistence type="predicted"/>
<protein>
    <submittedName>
        <fullName evidence="1">Uncharacterized protein</fullName>
    </submittedName>
</protein>
<sequence>MMAMDSSQHGATGIPLCQDQPPSELPEDSTENLPESSPTRYEGGCVEPCENCIPDVMSLITIGDIVGTLGYTGMINYFYVMTGKNINNGLRMLLTDNDVLEMIKQLPQSRIVDMYVEPIVPIEMMESQTDERGPTPTPTPTDKESPSQTQKRCRTNEGCPTQNDKGSRTEKDCPTETDKGSRSDKGGPNETDKGSKSDKGGPSQTGKSCRSDKGGPLHDVNYEEFLVDDAFFEDGFCDATTYDGVDVQDLGDRTSESDVSFEVDSDYEQSDDDGLYEANVDEEAEWAGFDNSKGKEPNLNDQLDDDDDGKDYGDDSSDDLHSACSNSDDDRKKDKFHEYRRETDLGKVDFTVGMKFPSVKEFREAVREYSIKEGKDIKFVKNETTRVKAKCATEGCGWSVMASLSQKGESFQVKTHKSEHDCLRSFKVRHVTSMYLAEKYVDSIRSNPDMPLDHLQQKVRKDLVVDISHTQAYRAKRKALDLIEGTNLEQFARLRDYCEEIRRTNPNTTIIMKTIPSQTPDGQPIFERIYVCLGALKQGMLAGCRRLVCMDACHLKGAHGGQLLVAVGIDANNQSFPFAYAVVESETKDTWTWFLELVVQDLEIQNTSVWTFMTDKQKGLVPALQQVVPNAEMRFCTRHLYTNFRDSHKGMELRKQLWAAARATTVTEFHKAMELMRMTDVEAYKWLAEKPASQWSRSHFSTFNNCDILVNNLCEGFNKDIRKARDKPIITLLEGIRCYLMKRMTKRRDKITKWENSISPNVIKKIEKYKKRVGGCNPIWCGEGHFQIHCPPPEQYTLNLVDHTCSCRRWDLKGIPCVHAIVAITFKHENILDYCHPCYGKDTNANIYKGIIYRINGWTMWPSSGCVPVLPPNYGRPSGRPKKSRRKEREELENTDADKLKRQNTSLRCGKCGQWGHNIRSCKNEVNPDIRRRPSGGLVFSRPTGKPRGRPRQGGSQASSSRGRGLVAAPTEGGQALRGRGGAGRGMGGTRRGKGDGGRGRGDGGRGDGGMGRGDGGRGMTDGGRGRTVGRGRGYGRGRASQPAPAAAAAASQAPAQYVYFVCQSMQLSSSSLNCLIHQLSNGLAIRCIIELLFVYCNAKHRMEDDGCEEDVKENEDLSKRYLPCVQMEFESEQEAYDFYNEYGRISGFCVRRHWLLLYFFLHQSTLTLAINSPGLYSQQLDHVAVNCGSSGNSTAKDSLQWTGDARSNYITSLQGSKRKLISSKATDRPLPYHPIPYATARLSRWPFTYTFRVTPGQKLIRLHFYPASYRGGFKRSEAFFTVKAGPYTLLSNFSASLAVDALGLPSLVKEYYVNVDEDQQLIITFSPSRIGNSDEVYAFVNGIEIISMPAALYHTHEGNPAAKIIGKSDRFTIDKSIFLEKVHRLNVGGSSISSIEDTGMFRDWYEDSNYLLEKSSVEPVTTTIRIKYMSIPPYSAPQKVYQTSWSLVPDKQANKTESNLTWRLPVDSGFRYLLRLHFCGLEYEIKEIGRVLFSIFVNEQVVEAKVDLIQWSGGNGVAVFKDYVVIMDGDRMEGKRDLLIALCPQNHEWTEPIDATLKGLEVFKLSNTDKNLAGVNPLPLARTSTSPKPKKLVFASGGNAIATGVVIVLTVLNVIVFQLRSFGENSERRTLSLSTSEGLCRRFSLAELMSVTNNFNDEFVIGSGGFGKVYKALIDDDATTVALKRCNLKSQGAKEFWTEIKMLSKLRHTHLVSLLGYCDERNEMILVYEFMEHGAARGLDYLHTGIRHGIIHRDVKTTNILLDKDWIAKISDFGLCKVGSTSHSNTYVSTDVKGTRGYLDPEYYMTRRLTKKSDVYAFGVVMLEMLCGRPAVDMQVDEEQHSLVLWAKQCIKENKLDQLIDPSLRDQISAHCLKVFAEVANNCLDSRPKGRPTMADVVVRLEYALASERAVHEQFGENTQGRNRSKGNVSNVFQRTIEFLAKGADIKWKKRKTNSQSKGKLKRRDTEDWMRHCQLPEDLKLRVRRFVQNKRLATQRVDEETILSRLPSDLRRDIQRHVRLDLVRRVPFFSEMDDQLLDAIWKRLVSSLSTEGTYIVPEGDPVTKMIFIIRGSLESSTTNGDRFGFFNSVILRAGDFCGEELLAWALLPKSTTNLPSSTRTPALYRLLGGGTSGGGGLKV</sequence>
<keyword evidence="2" id="KW-1185">Reference proteome</keyword>